<dbReference type="Pfam" id="PF00530">
    <property type="entry name" value="SRCR"/>
    <property type="match status" value="1"/>
</dbReference>
<dbReference type="SMART" id="SM00202">
    <property type="entry name" value="SR"/>
    <property type="match status" value="1"/>
</dbReference>
<dbReference type="SUPFAM" id="SSF56487">
    <property type="entry name" value="SRCR-like"/>
    <property type="match status" value="2"/>
</dbReference>
<gene>
    <name evidence="5" type="ORF">SNE40_020542</name>
</gene>
<dbReference type="FunFam" id="3.10.250.10:FF:000001">
    <property type="entry name" value="Lysyl oxidase 4 isoform X1"/>
    <property type="match status" value="1"/>
</dbReference>
<sequence length="152" mass="16383">MILAECSHAGWGYSNCGHAEDASVICKYVALVGGSNAAEGRVQVFYNGSFGRVCRGGFGQEEARVVCRHLEFNSDEVDPDFNADLGKGLGPVLVSNIDCKGTESSLTDCKDPEFTFGECSDNHDASVNCKCRSIFRFKHVSVCPPSKVVHVL</sequence>
<dbReference type="EMBL" id="JAZGQO010000015">
    <property type="protein sequence ID" value="KAK6169499.1"/>
    <property type="molecule type" value="Genomic_DNA"/>
</dbReference>
<dbReference type="PRINTS" id="PR00258">
    <property type="entry name" value="SPERACTRCPTR"/>
</dbReference>
<feature type="domain" description="SRCR" evidence="4">
    <location>
        <begin position="1"/>
        <end position="27"/>
    </location>
</feature>
<dbReference type="PANTHER" id="PTHR48071">
    <property type="entry name" value="SRCR DOMAIN-CONTAINING PROTEIN"/>
    <property type="match status" value="1"/>
</dbReference>
<dbReference type="InterPro" id="IPR036772">
    <property type="entry name" value="SRCR-like_dom_sf"/>
</dbReference>
<dbReference type="Gene3D" id="3.10.250.10">
    <property type="entry name" value="SRCR-like domain"/>
    <property type="match status" value="1"/>
</dbReference>
<feature type="domain" description="SRCR" evidence="4">
    <location>
        <begin position="29"/>
        <end position="130"/>
    </location>
</feature>
<dbReference type="PANTHER" id="PTHR48071:SF18">
    <property type="entry name" value="DELETED IN MALIGNANT BRAIN TUMORS 1 PROTEIN-RELATED"/>
    <property type="match status" value="1"/>
</dbReference>
<dbReference type="GO" id="GO:0016020">
    <property type="term" value="C:membrane"/>
    <property type="evidence" value="ECO:0007669"/>
    <property type="project" value="InterPro"/>
</dbReference>
<evidence type="ECO:0000256" key="1">
    <source>
        <dbReference type="ARBA" id="ARBA00022729"/>
    </source>
</evidence>
<accession>A0AAN8GK25</accession>
<evidence type="ECO:0000313" key="6">
    <source>
        <dbReference type="Proteomes" id="UP001347796"/>
    </source>
</evidence>
<dbReference type="AlphaFoldDB" id="A0AAN8GK25"/>
<evidence type="ECO:0000259" key="4">
    <source>
        <dbReference type="PROSITE" id="PS50287"/>
    </source>
</evidence>
<reference evidence="5 6" key="1">
    <citation type="submission" date="2024-01" db="EMBL/GenBank/DDBJ databases">
        <title>The genome of the rayed Mediterranean limpet Patella caerulea (Linnaeus, 1758).</title>
        <authorList>
            <person name="Anh-Thu Weber A."/>
            <person name="Halstead-Nussloch G."/>
        </authorList>
    </citation>
    <scope>NUCLEOTIDE SEQUENCE [LARGE SCALE GENOMIC DNA]</scope>
    <source>
        <strain evidence="5">AATW-2023a</strain>
        <tissue evidence="5">Whole specimen</tissue>
    </source>
</reference>
<comment type="caution">
    <text evidence="3">Lacks conserved residue(s) required for the propagation of feature annotation.</text>
</comment>
<keyword evidence="1" id="KW-0732">Signal</keyword>
<dbReference type="Proteomes" id="UP001347796">
    <property type="component" value="Unassembled WGS sequence"/>
</dbReference>
<evidence type="ECO:0000313" key="5">
    <source>
        <dbReference type="EMBL" id="KAK6169499.1"/>
    </source>
</evidence>
<feature type="disulfide bond" evidence="3">
    <location>
        <begin position="99"/>
        <end position="109"/>
    </location>
</feature>
<keyword evidence="2 3" id="KW-1015">Disulfide bond</keyword>
<proteinExistence type="predicted"/>
<dbReference type="InterPro" id="IPR001190">
    <property type="entry name" value="SRCR"/>
</dbReference>
<dbReference type="PROSITE" id="PS50287">
    <property type="entry name" value="SRCR_2"/>
    <property type="match status" value="2"/>
</dbReference>
<keyword evidence="6" id="KW-1185">Reference proteome</keyword>
<name>A0AAN8GK25_PATCE</name>
<comment type="caution">
    <text evidence="5">The sequence shown here is derived from an EMBL/GenBank/DDBJ whole genome shotgun (WGS) entry which is preliminary data.</text>
</comment>
<evidence type="ECO:0000256" key="3">
    <source>
        <dbReference type="PROSITE-ProRule" id="PRU00196"/>
    </source>
</evidence>
<protein>
    <recommendedName>
        <fullName evidence="4">SRCR domain-containing protein</fullName>
    </recommendedName>
</protein>
<organism evidence="5 6">
    <name type="scientific">Patella caerulea</name>
    <name type="common">Rayed Mediterranean limpet</name>
    <dbReference type="NCBI Taxonomy" id="87958"/>
    <lineage>
        <taxon>Eukaryota</taxon>
        <taxon>Metazoa</taxon>
        <taxon>Spiralia</taxon>
        <taxon>Lophotrochozoa</taxon>
        <taxon>Mollusca</taxon>
        <taxon>Gastropoda</taxon>
        <taxon>Patellogastropoda</taxon>
        <taxon>Patelloidea</taxon>
        <taxon>Patellidae</taxon>
        <taxon>Patella</taxon>
    </lineage>
</organism>
<evidence type="ECO:0000256" key="2">
    <source>
        <dbReference type="ARBA" id="ARBA00023157"/>
    </source>
</evidence>